<name>A0AAV9RVS3_9TELE</name>
<keyword evidence="2" id="KW-1185">Reference proteome</keyword>
<dbReference type="AlphaFoldDB" id="A0AAV9RVS3"/>
<proteinExistence type="predicted"/>
<reference evidence="1 2" key="1">
    <citation type="submission" date="2021-06" db="EMBL/GenBank/DDBJ databases">
        <authorList>
            <person name="Palmer J.M."/>
        </authorList>
    </citation>
    <scope>NUCLEOTIDE SEQUENCE [LARGE SCALE GENOMIC DNA]</scope>
    <source>
        <strain evidence="1 2">MEX-2019</strain>
        <tissue evidence="1">Muscle</tissue>
    </source>
</reference>
<sequence length="116" mass="13374">MSGQLGIKCLTQGHSDMWQIEARIKPTTFQTVLLIDYYSTYLATVATMPCISLLLRHTNFIFCKLDKNKSSAQNICQEQSARTSKPGLQKQNDNILFLQPWKREQNLKYILAFMLV</sequence>
<dbReference type="Proteomes" id="UP001311232">
    <property type="component" value="Unassembled WGS sequence"/>
</dbReference>
<organism evidence="1 2">
    <name type="scientific">Crenichthys baileyi</name>
    <name type="common">White River springfish</name>
    <dbReference type="NCBI Taxonomy" id="28760"/>
    <lineage>
        <taxon>Eukaryota</taxon>
        <taxon>Metazoa</taxon>
        <taxon>Chordata</taxon>
        <taxon>Craniata</taxon>
        <taxon>Vertebrata</taxon>
        <taxon>Euteleostomi</taxon>
        <taxon>Actinopterygii</taxon>
        <taxon>Neopterygii</taxon>
        <taxon>Teleostei</taxon>
        <taxon>Neoteleostei</taxon>
        <taxon>Acanthomorphata</taxon>
        <taxon>Ovalentaria</taxon>
        <taxon>Atherinomorphae</taxon>
        <taxon>Cyprinodontiformes</taxon>
        <taxon>Goodeidae</taxon>
        <taxon>Crenichthys</taxon>
    </lineage>
</organism>
<comment type="caution">
    <text evidence="1">The sequence shown here is derived from an EMBL/GenBank/DDBJ whole genome shotgun (WGS) entry which is preliminary data.</text>
</comment>
<evidence type="ECO:0000313" key="1">
    <source>
        <dbReference type="EMBL" id="KAK5613189.1"/>
    </source>
</evidence>
<protein>
    <submittedName>
        <fullName evidence="1">Uncharacterized protein</fullName>
    </submittedName>
</protein>
<evidence type="ECO:0000313" key="2">
    <source>
        <dbReference type="Proteomes" id="UP001311232"/>
    </source>
</evidence>
<gene>
    <name evidence="1" type="ORF">CRENBAI_026589</name>
</gene>
<dbReference type="EMBL" id="JAHHUM010001242">
    <property type="protein sequence ID" value="KAK5613189.1"/>
    <property type="molecule type" value="Genomic_DNA"/>
</dbReference>
<accession>A0AAV9RVS3</accession>